<dbReference type="EMBL" id="UOFX01000083">
    <property type="protein sequence ID" value="VAX11311.1"/>
    <property type="molecule type" value="Genomic_DNA"/>
</dbReference>
<protein>
    <submittedName>
        <fullName evidence="2">Uncharacterized protein</fullName>
    </submittedName>
</protein>
<dbReference type="AlphaFoldDB" id="A0A3B1BAH6"/>
<proteinExistence type="predicted"/>
<sequence length="47" mass="5353">MNSEQSSEAQPEEEKYPWAGPALFTVVALVLFKFFWWLVTIGPDVGH</sequence>
<reference evidence="2" key="1">
    <citation type="submission" date="2018-06" db="EMBL/GenBank/DDBJ databases">
        <authorList>
            <person name="Zhirakovskaya E."/>
        </authorList>
    </citation>
    <scope>NUCLEOTIDE SEQUENCE</scope>
</reference>
<evidence type="ECO:0000313" key="2">
    <source>
        <dbReference type="EMBL" id="VAX11311.1"/>
    </source>
</evidence>
<keyword evidence="1" id="KW-1133">Transmembrane helix</keyword>
<keyword evidence="1" id="KW-0472">Membrane</keyword>
<accession>A0A3B1BAH6</accession>
<organism evidence="2">
    <name type="scientific">hydrothermal vent metagenome</name>
    <dbReference type="NCBI Taxonomy" id="652676"/>
    <lineage>
        <taxon>unclassified sequences</taxon>
        <taxon>metagenomes</taxon>
        <taxon>ecological metagenomes</taxon>
    </lineage>
</organism>
<name>A0A3B1BAH6_9ZZZZ</name>
<keyword evidence="1" id="KW-0812">Transmembrane</keyword>
<evidence type="ECO:0000256" key="1">
    <source>
        <dbReference type="SAM" id="Phobius"/>
    </source>
</evidence>
<gene>
    <name evidence="2" type="ORF">MNBD_GAMMA26-886</name>
</gene>
<feature type="transmembrane region" description="Helical" evidence="1">
    <location>
        <begin position="20"/>
        <end position="39"/>
    </location>
</feature>